<keyword evidence="2" id="KW-0813">Transport</keyword>
<keyword evidence="3" id="KW-0653">Protein transport</keyword>
<gene>
    <name evidence="5" type="ORF">PLOB_00000508</name>
</gene>
<evidence type="ECO:0000256" key="2">
    <source>
        <dbReference type="ARBA" id="ARBA00022448"/>
    </source>
</evidence>
<evidence type="ECO:0000313" key="6">
    <source>
        <dbReference type="Proteomes" id="UP001159405"/>
    </source>
</evidence>
<evidence type="ECO:0000313" key="5">
    <source>
        <dbReference type="EMBL" id="CAH3032441.1"/>
    </source>
</evidence>
<name>A0ABN8MNX3_9CNID</name>
<dbReference type="InterPro" id="IPR016024">
    <property type="entry name" value="ARM-type_fold"/>
</dbReference>
<sequence>MTSITSPWDFKHLEVVGLRVSRPAELSEIRGRIPELKVETRKRIAVKKEPETEPRRPRSPAKRESLLHFKPKKEKVVAVKVVLPKKKSEITERNYLCSCERYSSGSSNDEEKEAECDIDFSQLMNIFTNYKEKRTNIKNLTNIARGFHERRILSNDEAIKVLKLLDTDNWEVKESILLTIGQLCSSTVNVKRFLENGLLAELINLMLLGRDDDIKKEAVVCLSKVVEKSEHAHLWLEAMTISGVGALFGLLNSSPSLQHAVLLAIKNLASHPKMAQVFLEYGLDGVVQLTTCKNPQGKYIGDTDIQGLVTQALTNLISNDSSTVEMFLSKHDAVIGNVLDLLQYSPCPQQQQCARFVATLAYYKTGLTSLISHNATEHLMWAVTCSQCRHLREQASTALKNISTNPDRTSAFSALSQVATGKANLEQEASCYSNSAGNFSSPPLKKSSRTSGDVDTELDKQLTLKPNKVTSELTSVLTLVFQGDSLGRSGSERQFMTPSSSFHLKSTRLKRSNNFSKKETYLSSLRVLTNALAVMSNLILLGESMEELSVEDRRLNHVAVMIQNGGLAFLRELEFLSNKLLKVNPPLFHNIDPTTLPPKEISTTLKHARTDLIFEAANKRTHVDSTKKYADFGFESTEVDFVKAAVQLLSLFAQTTAPQFDPCLEDMKVLESSRSKDIKRHISFHKSAVLVKNALRLTKGSDRRRIIRSRSARSLSRSLSQASVDTSTSSNPSKPSSATDMSTPSAQVAGAQDSLETAHYVKQSLLDAKIIYCLAPWIMCGIYDIQSNALKTIRYLQHNKYASSGPGPLGNHAPREAWSSKPAPALISRSSNLSQRSSNAATPARIGMNKSKYLAVTCVRHVIQHCGGYLLDSLGPPVPPTLGMTTLMVLREAVMNGEHDTRLKIIKLGCFAEVIDYIRGHEDNERLQALGIVVIRILVGNDVSFKQLFLAHGGMNLIMALHQYKEGMVKEEAALTMSAFRRGASSRVHRRCRTADARIKKRQKSHDHGDIWDVVGEKWKDQDEVVKVLKKFNVRY</sequence>
<evidence type="ECO:0000256" key="1">
    <source>
        <dbReference type="ARBA" id="ARBA00010394"/>
    </source>
</evidence>
<feature type="compositionally biased region" description="Low complexity" evidence="4">
    <location>
        <begin position="712"/>
        <end position="737"/>
    </location>
</feature>
<dbReference type="InterPro" id="IPR011989">
    <property type="entry name" value="ARM-like"/>
</dbReference>
<organism evidence="5 6">
    <name type="scientific">Porites lobata</name>
    <dbReference type="NCBI Taxonomy" id="104759"/>
    <lineage>
        <taxon>Eukaryota</taxon>
        <taxon>Metazoa</taxon>
        <taxon>Cnidaria</taxon>
        <taxon>Anthozoa</taxon>
        <taxon>Hexacorallia</taxon>
        <taxon>Scleractinia</taxon>
        <taxon>Fungiina</taxon>
        <taxon>Poritidae</taxon>
        <taxon>Porites</taxon>
    </lineage>
</organism>
<comment type="similarity">
    <text evidence="1">Belongs to the importin alpha family.</text>
</comment>
<dbReference type="Proteomes" id="UP001159405">
    <property type="component" value="Unassembled WGS sequence"/>
</dbReference>
<dbReference type="Gene3D" id="1.25.10.10">
    <property type="entry name" value="Leucine-rich Repeat Variant"/>
    <property type="match status" value="2"/>
</dbReference>
<feature type="region of interest" description="Disordered" evidence="4">
    <location>
        <begin position="434"/>
        <end position="453"/>
    </location>
</feature>
<feature type="region of interest" description="Disordered" evidence="4">
    <location>
        <begin position="710"/>
        <end position="749"/>
    </location>
</feature>
<dbReference type="SMART" id="SM00185">
    <property type="entry name" value="ARM"/>
    <property type="match status" value="4"/>
</dbReference>
<dbReference type="SUPFAM" id="SSF48371">
    <property type="entry name" value="ARM repeat"/>
    <property type="match status" value="2"/>
</dbReference>
<evidence type="ECO:0008006" key="7">
    <source>
        <dbReference type="Google" id="ProtNLM"/>
    </source>
</evidence>
<dbReference type="PANTHER" id="PTHR23316">
    <property type="entry name" value="IMPORTIN ALPHA"/>
    <property type="match status" value="1"/>
</dbReference>
<reference evidence="5 6" key="1">
    <citation type="submission" date="2022-05" db="EMBL/GenBank/DDBJ databases">
        <authorList>
            <consortium name="Genoscope - CEA"/>
            <person name="William W."/>
        </authorList>
    </citation>
    <scope>NUCLEOTIDE SEQUENCE [LARGE SCALE GENOMIC DNA]</scope>
</reference>
<accession>A0ABN8MNX3</accession>
<evidence type="ECO:0000256" key="3">
    <source>
        <dbReference type="ARBA" id="ARBA00022927"/>
    </source>
</evidence>
<dbReference type="EMBL" id="CALNXK010000001">
    <property type="protein sequence ID" value="CAH3032441.1"/>
    <property type="molecule type" value="Genomic_DNA"/>
</dbReference>
<keyword evidence="6" id="KW-1185">Reference proteome</keyword>
<protein>
    <recommendedName>
        <fullName evidence="7">Armadillo repeat-containing protein 5</fullName>
    </recommendedName>
</protein>
<evidence type="ECO:0000256" key="4">
    <source>
        <dbReference type="SAM" id="MobiDB-lite"/>
    </source>
</evidence>
<dbReference type="InterPro" id="IPR000225">
    <property type="entry name" value="Armadillo"/>
</dbReference>
<proteinExistence type="inferred from homology"/>
<comment type="caution">
    <text evidence="5">The sequence shown here is derived from an EMBL/GenBank/DDBJ whole genome shotgun (WGS) entry which is preliminary data.</text>
</comment>